<accession>A0AAV4LXP6</accession>
<dbReference type="AlphaFoldDB" id="A0AAV4LXP6"/>
<evidence type="ECO:0000313" key="2">
    <source>
        <dbReference type="Proteomes" id="UP001497744"/>
    </source>
</evidence>
<gene>
    <name evidence="1" type="ORF">BcabD6B2_26890</name>
</gene>
<dbReference type="Proteomes" id="UP001497744">
    <property type="component" value="Unassembled WGS sequence"/>
</dbReference>
<name>A0AAV4LXP6_BABCB</name>
<reference evidence="1 2" key="1">
    <citation type="submission" date="2021-06" db="EMBL/GenBank/DDBJ databases">
        <title>Genome sequence of Babesia caballi.</title>
        <authorList>
            <person name="Yamagishi J."/>
            <person name="Kidaka T."/>
            <person name="Ochi A."/>
        </authorList>
    </citation>
    <scope>NUCLEOTIDE SEQUENCE [LARGE SCALE GENOMIC DNA]</scope>
    <source>
        <strain evidence="1">USDA-D6B2</strain>
    </source>
</reference>
<evidence type="ECO:0000313" key="1">
    <source>
        <dbReference type="EMBL" id="GIX63254.1"/>
    </source>
</evidence>
<sequence length="269" mass="28466">MVRKTYLAGVYSKRLGRCSASLSPVTSMDISTLNVSTRKSETLGIRNQVDPHDALLRLGQRDLLEGFDALHGGHLDLGGRRADQNAPAVVRERFRGARDVVFHEAEQVDAGGGVAVNVDPPGEVVVVEEVFDLDGLAVEQRAVGLAVPDLDGDHVVEGGRDAGHVERGLPLGVGVVPDSGGLDLEAAVADLDVRLEAAREYRPARAEVATADDVQVEDVEFVGQLWRADAARRPLAGVADVGQGGARRAVATDGLLEDWDIVSGSENSD</sequence>
<dbReference type="EMBL" id="BPLF01000002">
    <property type="protein sequence ID" value="GIX63254.1"/>
    <property type="molecule type" value="Genomic_DNA"/>
</dbReference>
<comment type="caution">
    <text evidence="1">The sequence shown here is derived from an EMBL/GenBank/DDBJ whole genome shotgun (WGS) entry which is preliminary data.</text>
</comment>
<organism evidence="1 2">
    <name type="scientific">Babesia caballi</name>
    <dbReference type="NCBI Taxonomy" id="5871"/>
    <lineage>
        <taxon>Eukaryota</taxon>
        <taxon>Sar</taxon>
        <taxon>Alveolata</taxon>
        <taxon>Apicomplexa</taxon>
        <taxon>Aconoidasida</taxon>
        <taxon>Piroplasmida</taxon>
        <taxon>Babesiidae</taxon>
        <taxon>Babesia</taxon>
    </lineage>
</organism>
<dbReference type="RefSeq" id="XP_067715323.1">
    <property type="nucleotide sequence ID" value="XM_067859222.1"/>
</dbReference>
<keyword evidence="2" id="KW-1185">Reference proteome</keyword>
<proteinExistence type="predicted"/>
<dbReference type="GeneID" id="94194735"/>
<protein>
    <submittedName>
        <fullName evidence="1">LacI family transcriptional regulator</fullName>
    </submittedName>
</protein>